<proteinExistence type="predicted"/>
<sequence length="154" mass="16047">MSVTTDDLNAITEQVWLSYLDPEGLHPFLPSPEAPAPPHVIASVSVTGAWEGHVVMTFSEGAARLSTSALLGMESDEVSDDDVADAVGELVNVIGGNVKSLLPDGSLLSLPHVVTGEAGAKWPAAVEICRLQGSWQEEKIAIGVWTSKSTGAGE</sequence>
<dbReference type="Proteomes" id="UP001500320">
    <property type="component" value="Unassembled WGS sequence"/>
</dbReference>
<dbReference type="RefSeq" id="WP_344866859.1">
    <property type="nucleotide sequence ID" value="NZ_BAAAUT010000109.1"/>
</dbReference>
<dbReference type="InterPro" id="IPR028051">
    <property type="entry name" value="CheX-like_dom"/>
</dbReference>
<dbReference type="PANTHER" id="PTHR39452">
    <property type="entry name" value="CHEY-P PHOSPHATASE CHEX"/>
    <property type="match status" value="1"/>
</dbReference>
<evidence type="ECO:0000313" key="4">
    <source>
        <dbReference type="Proteomes" id="UP001500320"/>
    </source>
</evidence>
<dbReference type="Gene3D" id="3.40.1550.10">
    <property type="entry name" value="CheC-like"/>
    <property type="match status" value="1"/>
</dbReference>
<dbReference type="SUPFAM" id="SSF103039">
    <property type="entry name" value="CheC-like"/>
    <property type="match status" value="1"/>
</dbReference>
<gene>
    <name evidence="3" type="ORF">GCM10010466_67460</name>
</gene>
<reference evidence="4" key="1">
    <citation type="journal article" date="2019" name="Int. J. Syst. Evol. Microbiol.">
        <title>The Global Catalogue of Microorganisms (GCM) 10K type strain sequencing project: providing services to taxonomists for standard genome sequencing and annotation.</title>
        <authorList>
            <consortium name="The Broad Institute Genomics Platform"/>
            <consortium name="The Broad Institute Genome Sequencing Center for Infectious Disease"/>
            <person name="Wu L."/>
            <person name="Ma J."/>
        </authorList>
    </citation>
    <scope>NUCLEOTIDE SEQUENCE [LARGE SCALE GENOMIC DNA]</scope>
    <source>
        <strain evidence="4">JCM 9373</strain>
    </source>
</reference>
<protein>
    <recommendedName>
        <fullName evidence="2">Chemotaxis phosphatase CheX-like domain-containing protein</fullName>
    </recommendedName>
</protein>
<dbReference type="InterPro" id="IPR028976">
    <property type="entry name" value="CheC-like_sf"/>
</dbReference>
<feature type="domain" description="Chemotaxis phosphatase CheX-like" evidence="2">
    <location>
        <begin position="40"/>
        <end position="119"/>
    </location>
</feature>
<accession>A0ABP6P4A3</accession>
<evidence type="ECO:0000313" key="3">
    <source>
        <dbReference type="EMBL" id="GAA3167313.1"/>
    </source>
</evidence>
<keyword evidence="1" id="KW-0145">Chemotaxis</keyword>
<name>A0ABP6P4A3_9ACTN</name>
<evidence type="ECO:0000256" key="1">
    <source>
        <dbReference type="ARBA" id="ARBA00022500"/>
    </source>
</evidence>
<comment type="caution">
    <text evidence="3">The sequence shown here is derived from an EMBL/GenBank/DDBJ whole genome shotgun (WGS) entry which is preliminary data.</text>
</comment>
<dbReference type="Pfam" id="PF13690">
    <property type="entry name" value="CheX"/>
    <property type="match status" value="1"/>
</dbReference>
<dbReference type="EMBL" id="BAAAUT010000109">
    <property type="protein sequence ID" value="GAA3167313.1"/>
    <property type="molecule type" value="Genomic_DNA"/>
</dbReference>
<keyword evidence="4" id="KW-1185">Reference proteome</keyword>
<organism evidence="3 4">
    <name type="scientific">Planomonospora alba</name>
    <dbReference type="NCBI Taxonomy" id="161354"/>
    <lineage>
        <taxon>Bacteria</taxon>
        <taxon>Bacillati</taxon>
        <taxon>Actinomycetota</taxon>
        <taxon>Actinomycetes</taxon>
        <taxon>Streptosporangiales</taxon>
        <taxon>Streptosporangiaceae</taxon>
        <taxon>Planomonospora</taxon>
    </lineage>
</organism>
<dbReference type="CDD" id="cd17906">
    <property type="entry name" value="CheX"/>
    <property type="match status" value="1"/>
</dbReference>
<evidence type="ECO:0000259" key="2">
    <source>
        <dbReference type="Pfam" id="PF13690"/>
    </source>
</evidence>
<dbReference type="PANTHER" id="PTHR39452:SF1">
    <property type="entry name" value="CHEY-P PHOSPHATASE CHEX"/>
    <property type="match status" value="1"/>
</dbReference>
<dbReference type="InterPro" id="IPR038756">
    <property type="entry name" value="CheX-like"/>
</dbReference>